<proteinExistence type="predicted"/>
<organism evidence="2 3">
    <name type="scientific">Extibacter muris</name>
    <dbReference type="NCBI Taxonomy" id="1796622"/>
    <lineage>
        <taxon>Bacteria</taxon>
        <taxon>Bacillati</taxon>
        <taxon>Bacillota</taxon>
        <taxon>Clostridia</taxon>
        <taxon>Lachnospirales</taxon>
        <taxon>Lachnospiraceae</taxon>
        <taxon>Extibacter</taxon>
    </lineage>
</organism>
<evidence type="ECO:0000313" key="2">
    <source>
        <dbReference type="EMBL" id="TDA21755.1"/>
    </source>
</evidence>
<dbReference type="EMBL" id="SMMX01000007">
    <property type="protein sequence ID" value="TDA21755.1"/>
    <property type="molecule type" value="Genomic_DNA"/>
</dbReference>
<comment type="caution">
    <text evidence="2">The sequence shown here is derived from an EMBL/GenBank/DDBJ whole genome shotgun (WGS) entry which is preliminary data.</text>
</comment>
<dbReference type="Proteomes" id="UP000295710">
    <property type="component" value="Unassembled WGS sequence"/>
</dbReference>
<dbReference type="Pfam" id="PF11823">
    <property type="entry name" value="Se_S_carrier"/>
    <property type="match status" value="1"/>
</dbReference>
<reference evidence="2 3" key="1">
    <citation type="journal article" date="2016" name="Nat. Microbiol.">
        <title>The Mouse Intestinal Bacterial Collection (miBC) provides host-specific insight into cultured diversity and functional potential of the gut microbiota.</title>
        <authorList>
            <person name="Lagkouvardos I."/>
            <person name="Pukall R."/>
            <person name="Abt B."/>
            <person name="Foesel B.U."/>
            <person name="Meier-Kolthoff J.P."/>
            <person name="Kumar N."/>
            <person name="Bresciani A."/>
            <person name="Martinez I."/>
            <person name="Just S."/>
            <person name="Ziegler C."/>
            <person name="Brugiroux S."/>
            <person name="Garzetti D."/>
            <person name="Wenning M."/>
            <person name="Bui T.P."/>
            <person name="Wang J."/>
            <person name="Hugenholtz F."/>
            <person name="Plugge C.M."/>
            <person name="Peterson D.A."/>
            <person name="Hornef M.W."/>
            <person name="Baines J.F."/>
            <person name="Smidt H."/>
            <person name="Walter J."/>
            <person name="Kristiansen K."/>
            <person name="Nielsen H.B."/>
            <person name="Haller D."/>
            <person name="Overmann J."/>
            <person name="Stecher B."/>
            <person name="Clavel T."/>
        </authorList>
    </citation>
    <scope>NUCLEOTIDE SEQUENCE [LARGE SCALE GENOMIC DNA]</scope>
    <source>
        <strain evidence="2 3">DSM 28560</strain>
    </source>
</reference>
<evidence type="ECO:0000313" key="3">
    <source>
        <dbReference type="Proteomes" id="UP000295710"/>
    </source>
</evidence>
<dbReference type="InterPro" id="IPR021778">
    <property type="entry name" value="Se/S_carrier-like"/>
</dbReference>
<dbReference type="AlphaFoldDB" id="A0A4R4FDZ3"/>
<sequence length="86" mass="9785">MDKRQHYVLFPNHDNGMRLHKELKAEGVRAVIAPTPRSASKCCGISLLIEKDDIETVKSCIAKHGIDILDIVEIKRDINPNRDKYC</sequence>
<gene>
    <name evidence="2" type="ORF">E1963_09820</name>
</gene>
<protein>
    <submittedName>
        <fullName evidence="2">DUF3343 domain-containing protein</fullName>
    </submittedName>
</protein>
<evidence type="ECO:0000259" key="1">
    <source>
        <dbReference type="Pfam" id="PF11823"/>
    </source>
</evidence>
<dbReference type="RefSeq" id="WP_132277797.1">
    <property type="nucleotide sequence ID" value="NZ_JAOBST010000002.1"/>
</dbReference>
<name>A0A4R4FDZ3_9FIRM</name>
<feature type="domain" description="Putative Se/S carrier protein-like" evidence="1">
    <location>
        <begin position="6"/>
        <end position="73"/>
    </location>
</feature>
<keyword evidence="3" id="KW-1185">Reference proteome</keyword>
<accession>A0A4R4FDZ3</accession>